<sequence length="315" mass="34391">MSNGVVNGTTNGHTNGTTNGTANGTAGPQYVQATNPHLKTQAEDFLYHFGISKTSGDIKSFKDIKIVCCGGSAGRFEMYAKQFGKDSGIPVSKNLSSSDRFVMYKTGPVLWVNHGMGVPSMSIMLNEVIKLLHYAEASDVSFIRIGTSGGVGVAPGTVVVSNGTLNGLFEEKHTQYIRRQVVKRDAVLDQSLAKELYDTGLRLGIPVENGMTLCADDFYEGQMRLDGAFCEYTAEDKFEFLKLLKEHGVRNIEMEATGFASFTKRANVKAGIICVALLNRLNGDQVTIPHDDYIKFEFRPFNIVCAFIQAKIASL</sequence>
<feature type="binding site" evidence="2">
    <location>
        <position position="100"/>
    </location>
    <ligand>
        <name>phosphate</name>
        <dbReference type="ChEBI" id="CHEBI:43474"/>
    </ligand>
</feature>
<reference evidence="5" key="1">
    <citation type="journal article" date="2013" name="Genetics">
        <title>The draft genome and transcriptome of Panagrellus redivivus are shaped by the harsh demands of a free-living lifestyle.</title>
        <authorList>
            <person name="Srinivasan J."/>
            <person name="Dillman A.R."/>
            <person name="Macchietto M.G."/>
            <person name="Heikkinen L."/>
            <person name="Lakso M."/>
            <person name="Fracchia K.M."/>
            <person name="Antoshechkin I."/>
            <person name="Mortazavi A."/>
            <person name="Wong G."/>
            <person name="Sternberg P.W."/>
        </authorList>
    </citation>
    <scope>NUCLEOTIDE SEQUENCE [LARGE SCALE GENOMIC DNA]</scope>
    <source>
        <strain evidence="5">MT8872</strain>
    </source>
</reference>
<organism evidence="5 6">
    <name type="scientific">Panagrellus redivivus</name>
    <name type="common">Microworm</name>
    <dbReference type="NCBI Taxonomy" id="6233"/>
    <lineage>
        <taxon>Eukaryota</taxon>
        <taxon>Metazoa</taxon>
        <taxon>Ecdysozoa</taxon>
        <taxon>Nematoda</taxon>
        <taxon>Chromadorea</taxon>
        <taxon>Rhabditida</taxon>
        <taxon>Tylenchina</taxon>
        <taxon>Panagrolaimomorpha</taxon>
        <taxon>Panagrolaimoidea</taxon>
        <taxon>Panagrolaimidae</taxon>
        <taxon>Panagrellus</taxon>
    </lineage>
</organism>
<keyword evidence="5" id="KW-1185">Reference proteome</keyword>
<dbReference type="InterPro" id="IPR035994">
    <property type="entry name" value="Nucleoside_phosphorylase_sf"/>
</dbReference>
<feature type="binding site" evidence="2">
    <location>
        <begin position="144"/>
        <end position="147"/>
    </location>
    <ligand>
        <name>phosphate</name>
        <dbReference type="ChEBI" id="CHEBI:43474"/>
    </ligand>
</feature>
<evidence type="ECO:0000313" key="6">
    <source>
        <dbReference type="WBParaSite" id="Pan_g4906.t1"/>
    </source>
</evidence>
<dbReference type="GO" id="GO:0006218">
    <property type="term" value="P:uridine catabolic process"/>
    <property type="evidence" value="ECO:0007669"/>
    <property type="project" value="TreeGrafter"/>
</dbReference>
<dbReference type="AlphaFoldDB" id="A0A7E4VY66"/>
<dbReference type="Gene3D" id="3.40.50.1580">
    <property type="entry name" value="Nucleoside phosphorylase domain"/>
    <property type="match status" value="1"/>
</dbReference>
<evidence type="ECO:0000256" key="2">
    <source>
        <dbReference type="PIRSR" id="PIRSR610059-50"/>
    </source>
</evidence>
<dbReference type="GO" id="GO:0004850">
    <property type="term" value="F:uridine phosphorylase activity"/>
    <property type="evidence" value="ECO:0007669"/>
    <property type="project" value="InterPro"/>
</dbReference>
<evidence type="ECO:0000313" key="5">
    <source>
        <dbReference type="Proteomes" id="UP000492821"/>
    </source>
</evidence>
<feature type="binding site" evidence="2">
    <location>
        <position position="224"/>
    </location>
    <ligand>
        <name>substrate</name>
    </ligand>
</feature>
<accession>A0A7E4VY66</accession>
<dbReference type="WBParaSite" id="Pan_g4906.t1">
    <property type="protein sequence ID" value="Pan_g4906.t1"/>
    <property type="gene ID" value="Pan_g4906"/>
</dbReference>
<dbReference type="Proteomes" id="UP000492821">
    <property type="component" value="Unassembled WGS sequence"/>
</dbReference>
<dbReference type="InterPro" id="IPR010059">
    <property type="entry name" value="Uridine_phosphorylase_euk"/>
</dbReference>
<feature type="compositionally biased region" description="Low complexity" evidence="3">
    <location>
        <begin position="1"/>
        <end position="27"/>
    </location>
</feature>
<protein>
    <submittedName>
        <fullName evidence="6">PNP_UDP_1 domain-containing protein</fullName>
    </submittedName>
</protein>
<dbReference type="NCBIfam" id="TIGR01719">
    <property type="entry name" value="euk_UDPppase"/>
    <property type="match status" value="1"/>
</dbReference>
<feature type="domain" description="Nucleoside phosphorylase" evidence="4">
    <location>
        <begin position="65"/>
        <end position="297"/>
    </location>
</feature>
<feature type="binding site" evidence="2">
    <location>
        <position position="222"/>
    </location>
    <ligand>
        <name>substrate</name>
    </ligand>
</feature>
<proteinExistence type="inferred from homology"/>
<reference evidence="6" key="2">
    <citation type="submission" date="2020-10" db="UniProtKB">
        <authorList>
            <consortium name="WormBaseParasite"/>
        </authorList>
    </citation>
    <scope>IDENTIFICATION</scope>
</reference>
<evidence type="ECO:0000256" key="1">
    <source>
        <dbReference type="ARBA" id="ARBA00010456"/>
    </source>
</evidence>
<dbReference type="PANTHER" id="PTHR43691">
    <property type="entry name" value="URIDINE PHOSPHORYLASE"/>
    <property type="match status" value="1"/>
</dbReference>
<name>A0A7E4VY66_PANRE</name>
<dbReference type="CDD" id="cd17763">
    <property type="entry name" value="UP_hUPP-like"/>
    <property type="match status" value="1"/>
</dbReference>
<evidence type="ECO:0000256" key="3">
    <source>
        <dbReference type="SAM" id="MobiDB-lite"/>
    </source>
</evidence>
<dbReference type="Pfam" id="PF01048">
    <property type="entry name" value="PNP_UDP_1"/>
    <property type="match status" value="1"/>
</dbReference>
<dbReference type="PANTHER" id="PTHR43691:SF11">
    <property type="entry name" value="FI09636P-RELATED"/>
    <property type="match status" value="1"/>
</dbReference>
<feature type="region of interest" description="Disordered" evidence="3">
    <location>
        <begin position="1"/>
        <end position="28"/>
    </location>
</feature>
<evidence type="ECO:0000259" key="4">
    <source>
        <dbReference type="Pfam" id="PF01048"/>
    </source>
</evidence>
<dbReference type="GO" id="GO:0009166">
    <property type="term" value="P:nucleotide catabolic process"/>
    <property type="evidence" value="ECO:0007669"/>
    <property type="project" value="InterPro"/>
</dbReference>
<comment type="similarity">
    <text evidence="1">Belongs to the PNP/UDP phosphorylase family.</text>
</comment>
<dbReference type="InterPro" id="IPR000845">
    <property type="entry name" value="Nucleoside_phosphorylase_d"/>
</dbReference>
<dbReference type="GO" id="GO:0005829">
    <property type="term" value="C:cytosol"/>
    <property type="evidence" value="ECO:0007669"/>
    <property type="project" value="TreeGrafter"/>
</dbReference>
<dbReference type="SUPFAM" id="SSF53167">
    <property type="entry name" value="Purine and uridine phosphorylases"/>
    <property type="match status" value="1"/>
</dbReference>